<keyword evidence="10" id="KW-0723">Serine/threonine-protein kinase</keyword>
<feature type="repeat" description="WD" evidence="5">
    <location>
        <begin position="987"/>
        <end position="1028"/>
    </location>
</feature>
<dbReference type="Pfam" id="PF00400">
    <property type="entry name" value="WD40"/>
    <property type="match status" value="15"/>
</dbReference>
<dbReference type="SUPFAM" id="SSF56112">
    <property type="entry name" value="Protein kinase-like (PK-like)"/>
    <property type="match status" value="1"/>
</dbReference>
<feature type="repeat" description="WD" evidence="5">
    <location>
        <begin position="1029"/>
        <end position="1070"/>
    </location>
</feature>
<keyword evidence="7" id="KW-0175">Coiled coil</keyword>
<dbReference type="PROSITE" id="PS00107">
    <property type="entry name" value="PROTEIN_KINASE_ATP"/>
    <property type="match status" value="1"/>
</dbReference>
<keyword evidence="4 6" id="KW-0067">ATP-binding</keyword>
<feature type="repeat" description="WD" evidence="5">
    <location>
        <begin position="1557"/>
        <end position="1598"/>
    </location>
</feature>
<dbReference type="eggNOG" id="COG3064">
    <property type="taxonomic scope" value="Bacteria"/>
</dbReference>
<dbReference type="PROSITE" id="PS50082">
    <property type="entry name" value="WD_REPEATS_2"/>
    <property type="match status" value="14"/>
</dbReference>
<dbReference type="PROSITE" id="PS00108">
    <property type="entry name" value="PROTEIN_KINASE_ST"/>
    <property type="match status" value="1"/>
</dbReference>
<feature type="repeat" description="WD" evidence="5">
    <location>
        <begin position="1119"/>
        <end position="1160"/>
    </location>
</feature>
<feature type="repeat" description="WD" evidence="5">
    <location>
        <begin position="929"/>
        <end position="961"/>
    </location>
</feature>
<evidence type="ECO:0000256" key="2">
    <source>
        <dbReference type="ARBA" id="ARBA00022737"/>
    </source>
</evidence>
<feature type="coiled-coil region" evidence="7">
    <location>
        <begin position="622"/>
        <end position="698"/>
    </location>
</feature>
<dbReference type="GO" id="GO:0004674">
    <property type="term" value="F:protein serine/threonine kinase activity"/>
    <property type="evidence" value="ECO:0007669"/>
    <property type="project" value="UniProtKB-KW"/>
</dbReference>
<evidence type="ECO:0000256" key="6">
    <source>
        <dbReference type="PROSITE-ProRule" id="PRU10141"/>
    </source>
</evidence>
<dbReference type="Pfam" id="PF00069">
    <property type="entry name" value="Pkinase"/>
    <property type="match status" value="1"/>
</dbReference>
<keyword evidence="3 6" id="KW-0547">Nucleotide-binding</keyword>
<dbReference type="InterPro" id="IPR020472">
    <property type="entry name" value="WD40_PAC1"/>
</dbReference>
<dbReference type="STRING" id="756272.Plabr_4042"/>
<dbReference type="InterPro" id="IPR000719">
    <property type="entry name" value="Prot_kinase_dom"/>
</dbReference>
<protein>
    <submittedName>
        <fullName evidence="10">Serine/threonine protein kinase with WD40 repeats</fullName>
    </submittedName>
</protein>
<dbReference type="eggNOG" id="COG0515">
    <property type="taxonomic scope" value="Bacteria"/>
</dbReference>
<dbReference type="InterPro" id="IPR019775">
    <property type="entry name" value="WD40_repeat_CS"/>
</dbReference>
<dbReference type="OrthoDB" id="9765809at2"/>
<dbReference type="InterPro" id="IPR011009">
    <property type="entry name" value="Kinase-like_dom_sf"/>
</dbReference>
<dbReference type="InterPro" id="IPR017441">
    <property type="entry name" value="Protein_kinase_ATP_BS"/>
</dbReference>
<dbReference type="InterPro" id="IPR008271">
    <property type="entry name" value="Ser/Thr_kinase_AS"/>
</dbReference>
<feature type="repeat" description="WD" evidence="5">
    <location>
        <begin position="1076"/>
        <end position="1117"/>
    </location>
</feature>
<dbReference type="GO" id="GO:0005524">
    <property type="term" value="F:ATP binding"/>
    <property type="evidence" value="ECO:0007669"/>
    <property type="project" value="UniProtKB-UniRule"/>
</dbReference>
<organism evidence="10 11">
    <name type="scientific">Rubinisphaera brasiliensis (strain ATCC 49424 / DSM 5305 / JCM 21570 / IAM 15109 / NBRC 103401 / IFAM 1448)</name>
    <name type="common">Planctomyces brasiliensis</name>
    <dbReference type="NCBI Taxonomy" id="756272"/>
    <lineage>
        <taxon>Bacteria</taxon>
        <taxon>Pseudomonadati</taxon>
        <taxon>Planctomycetota</taxon>
        <taxon>Planctomycetia</taxon>
        <taxon>Planctomycetales</taxon>
        <taxon>Planctomycetaceae</taxon>
        <taxon>Rubinisphaera</taxon>
    </lineage>
</organism>
<dbReference type="CDD" id="cd00200">
    <property type="entry name" value="WD40"/>
    <property type="match status" value="3"/>
</dbReference>
<dbReference type="EMBL" id="CP002546">
    <property type="protein sequence ID" value="ADY61619.1"/>
    <property type="molecule type" value="Genomic_DNA"/>
</dbReference>
<feature type="compositionally biased region" description="Polar residues" evidence="8">
    <location>
        <begin position="103"/>
        <end position="129"/>
    </location>
</feature>
<evidence type="ECO:0000256" key="1">
    <source>
        <dbReference type="ARBA" id="ARBA00022574"/>
    </source>
</evidence>
<sequence length="1696" mass="186833">MTSGSPDRSSSDEDPTDKTLQSDEFVSPSDASDNDNDNEDNQRTIVIPEGEDAPLPDVGEQTITDAGEFAAESADSQTFISDDSFVSPPTLHSVAESADMDSSIESGPHSQSPTVSSDIPSDPDSNTLISGDDFELQDPGKTFQTDDRTQMSFPEGSEQTFISDDDVKLVISKTWGGGINSGTNPGMTIKSMTSAEPTAIAHGSIPARQLHQVSENGSGEYELMKVLGEGGMGIVWDARQRSVERNVAIKMIKPTIAAKAKQTEKFVAEAIVTGDLEHPNIVPIHELGQDQHGNFFYAMKHVQGTPWNKVIRVMELHENLDVLLRTCDAIAFAHARGIVHRDLKPENIMLGDFGEVLVMDWGLALPTEEFSKRDRISRAHGMGGTPAYMAPEMATGPISRVSYTSDVYLLGAILFEIVTGHPPHRGKTTQQCLAAAMRNMITPVEKKNELIDIALKAMHTDCGKRHQTVKQFQTAIRNYLAHEKSLEISRRATQELEQAHVTADYTNFARSVFGYEEAIALWVDNDAASEGLRKARRQYAESALVKGDYDLAESMVDDTDPDHEELSLSIRAAKDERDSRQKRLRLARRAVTGLALAILVILGTSYYLINEEVKRAVTAEGIALEEKERADEQRMIAQEQRAEAEESRKEAQLNSEIAIAERARAEEREKEAQKQRKIALEEKEKAELARQAEQYESYVARIGLAAAKVDENAFSDARELLLQCPPELRNWEWGRLMYLCSQSSRQYRSEAPVDGLALNPDGSRFATASWDGRVRIWDRETGDILRELVHSSIYVHAADWSKDGLLIVSGSADSDGNLKFWNAETGEKIAAINGHEDAVIGVTISADRRWLVSCSYDNTAKLWNIENPAQPELMTTLVGHNWWVWDAAFQSGFDPAAGRNRIVTVSQDGKAIVWELSENARSARPSVEFLEHDGPVYTVAYHPTKERIATGGYDRKIHYWDPDVIQPFDFEAAVAGRRVPDQKYRTLSGHIGPVRCLEFSDQGDLLISGAQDNAVRVWKLDTGRSIKTFRGHDSAVRACQISPDGKFVYSGSEDQTAILWSVNDYAEIHTLAGQDLSGHADAILSAYFSPSGKEVVTASRDRSARIWDTRTGQEEQLLTEGHEFLSSSAVFLNDEQYLVTAAADNSVRIWNTSTGSEVRRLQATGRAALLAASDDSQWLATGSDQDAIQVWSVPQLLSSQEGPVKPVAVLQGHLHPVTAIRFLKDDPRLVSGDTHGRCILWNVAEQEAIWSVRHHTMKITDIRSAMNGLVLTSSLDRTIGVTEAATGRELTDKVLSLDQPVSSMDVSQSGRYVVGIANKQTEDADSSSFVLQRWDLERPEVETRFEFSSTSVNDLSIDGNASTAYLTCTDNSLKKLDLTDGELTTLIGGNQHGGLMWTSVLSRDGRRILTVGGVDSRLWELATGEERMSFGPHGAVAATDINPTGEVVVTGSWDHSLKFWDVASGKTIRKISQAHDGYINSVAYSHDGQFIVTGGDDGYARLWDARTGAELKQYAGKSGDIKRVIFSPDDKQILTASSDRTLRLWDRETGEEQGDPFRGHRWAVLSADFSSDGSRLVSCSEDNRAILWDVATRQPIVELSGHTAAVTSVCFSPDDQRVMTASRDNTAKLWDVSAGHEGNEILTLKRHTQEVTAVDFSADELQALTASRDGSAILWPAVDWRGEQVADQPGQPADAN</sequence>
<dbReference type="Proteomes" id="UP000006860">
    <property type="component" value="Chromosome"/>
</dbReference>
<proteinExistence type="predicted"/>
<evidence type="ECO:0000313" key="10">
    <source>
        <dbReference type="EMBL" id="ADY61619.1"/>
    </source>
</evidence>
<dbReference type="Gene3D" id="3.30.200.20">
    <property type="entry name" value="Phosphorylase Kinase, domain 1"/>
    <property type="match status" value="1"/>
</dbReference>
<evidence type="ECO:0000256" key="3">
    <source>
        <dbReference type="ARBA" id="ARBA00022741"/>
    </source>
</evidence>
<dbReference type="HOGENOM" id="CLU_239351_0_0_0"/>
<dbReference type="InterPro" id="IPR015943">
    <property type="entry name" value="WD40/YVTN_repeat-like_dom_sf"/>
</dbReference>
<dbReference type="PANTHER" id="PTHR22847">
    <property type="entry name" value="WD40 REPEAT PROTEIN"/>
    <property type="match status" value="1"/>
</dbReference>
<dbReference type="InterPro" id="IPR001680">
    <property type="entry name" value="WD40_rpt"/>
</dbReference>
<evidence type="ECO:0000259" key="9">
    <source>
        <dbReference type="PROSITE" id="PS50011"/>
    </source>
</evidence>
<keyword evidence="1 5" id="KW-0853">WD repeat</keyword>
<dbReference type="SMART" id="SM00320">
    <property type="entry name" value="WD40"/>
    <property type="match status" value="19"/>
</dbReference>
<evidence type="ECO:0000313" key="11">
    <source>
        <dbReference type="Proteomes" id="UP000006860"/>
    </source>
</evidence>
<dbReference type="KEGG" id="pbs:Plabr_4042"/>
<dbReference type="Gene3D" id="2.130.10.10">
    <property type="entry name" value="YVTN repeat-like/Quinoprotein amine dehydrogenase"/>
    <property type="match status" value="7"/>
</dbReference>
<feature type="repeat" description="WD" evidence="5">
    <location>
        <begin position="1429"/>
        <end position="1470"/>
    </location>
</feature>
<evidence type="ECO:0000256" key="8">
    <source>
        <dbReference type="SAM" id="MobiDB-lite"/>
    </source>
</evidence>
<gene>
    <name evidence="10" type="ordered locus">Plabr_4042</name>
</gene>
<feature type="domain" description="Protein kinase" evidence="9">
    <location>
        <begin position="221"/>
        <end position="480"/>
    </location>
</feature>
<keyword evidence="10" id="KW-0418">Kinase</keyword>
<keyword evidence="11" id="KW-1185">Reference proteome</keyword>
<dbReference type="SMART" id="SM00220">
    <property type="entry name" value="S_TKc"/>
    <property type="match status" value="1"/>
</dbReference>
<evidence type="ECO:0000256" key="4">
    <source>
        <dbReference type="ARBA" id="ARBA00022840"/>
    </source>
</evidence>
<dbReference type="Gene3D" id="1.10.510.10">
    <property type="entry name" value="Transferase(Phosphotransferase) domain 1"/>
    <property type="match status" value="1"/>
</dbReference>
<accession>F0SGL4</accession>
<feature type="repeat" description="WD" evidence="5">
    <location>
        <begin position="832"/>
        <end position="867"/>
    </location>
</feature>
<feature type="repeat" description="WD" evidence="5">
    <location>
        <begin position="1210"/>
        <end position="1251"/>
    </location>
</feature>
<feature type="binding site" evidence="6">
    <location>
        <position position="259"/>
    </location>
    <ligand>
        <name>ATP</name>
        <dbReference type="ChEBI" id="CHEBI:30616"/>
    </ligand>
</feature>
<dbReference type="PROSITE" id="PS50294">
    <property type="entry name" value="WD_REPEATS_REGION"/>
    <property type="match status" value="13"/>
</dbReference>
<dbReference type="InterPro" id="IPR036322">
    <property type="entry name" value="WD40_repeat_dom_sf"/>
</dbReference>
<feature type="region of interest" description="Disordered" evidence="8">
    <location>
        <begin position="1"/>
        <end position="152"/>
    </location>
</feature>
<feature type="repeat" description="WD" evidence="5">
    <location>
        <begin position="746"/>
        <end position="787"/>
    </location>
</feature>
<dbReference type="PANTHER" id="PTHR22847:SF637">
    <property type="entry name" value="WD REPEAT DOMAIN 5B"/>
    <property type="match status" value="1"/>
</dbReference>
<dbReference type="SUPFAM" id="SSF50978">
    <property type="entry name" value="WD40 repeat-like"/>
    <property type="match status" value="3"/>
</dbReference>
<feature type="repeat" description="WD" evidence="5">
    <location>
        <begin position="1644"/>
        <end position="1675"/>
    </location>
</feature>
<name>F0SGL4_RUBBR</name>
<dbReference type="RefSeq" id="WP_013630336.1">
    <property type="nucleotide sequence ID" value="NC_015174.1"/>
</dbReference>
<feature type="repeat" description="WD" evidence="5">
    <location>
        <begin position="1472"/>
        <end position="1513"/>
    </location>
</feature>
<feature type="repeat" description="WD" evidence="5">
    <location>
        <begin position="1599"/>
        <end position="1640"/>
    </location>
</feature>
<evidence type="ECO:0000256" key="5">
    <source>
        <dbReference type="PROSITE-ProRule" id="PRU00221"/>
    </source>
</evidence>
<dbReference type="PROSITE" id="PS50011">
    <property type="entry name" value="PROTEIN_KINASE_DOM"/>
    <property type="match status" value="1"/>
</dbReference>
<feature type="repeat" description="WD" evidence="5">
    <location>
        <begin position="1514"/>
        <end position="1555"/>
    </location>
</feature>
<keyword evidence="2" id="KW-0677">Repeat</keyword>
<keyword evidence="10" id="KW-0808">Transferase</keyword>
<dbReference type="CDD" id="cd14014">
    <property type="entry name" value="STKc_PknB_like"/>
    <property type="match status" value="1"/>
</dbReference>
<evidence type="ECO:0000256" key="7">
    <source>
        <dbReference type="SAM" id="Coils"/>
    </source>
</evidence>
<reference evidence="11" key="1">
    <citation type="submission" date="2011-02" db="EMBL/GenBank/DDBJ databases">
        <title>The complete genome of Planctomyces brasiliensis DSM 5305.</title>
        <authorList>
            <person name="Lucas S."/>
            <person name="Copeland A."/>
            <person name="Lapidus A."/>
            <person name="Bruce D."/>
            <person name="Goodwin L."/>
            <person name="Pitluck S."/>
            <person name="Kyrpides N."/>
            <person name="Mavromatis K."/>
            <person name="Pagani I."/>
            <person name="Ivanova N."/>
            <person name="Ovchinnikova G."/>
            <person name="Lu M."/>
            <person name="Detter J.C."/>
            <person name="Han C."/>
            <person name="Land M."/>
            <person name="Hauser L."/>
            <person name="Markowitz V."/>
            <person name="Cheng J.-F."/>
            <person name="Hugenholtz P."/>
            <person name="Woyke T."/>
            <person name="Wu D."/>
            <person name="Tindall B."/>
            <person name="Pomrenke H.G."/>
            <person name="Brambilla E."/>
            <person name="Klenk H.-P."/>
            <person name="Eisen J.A."/>
        </authorList>
    </citation>
    <scope>NUCLEOTIDE SEQUENCE [LARGE SCALE GENOMIC DNA]</scope>
    <source>
        <strain evidence="11">ATCC 49424 / DSM 5305 / JCM 21570 / NBRC 103401 / IFAM 1448</strain>
    </source>
</reference>
<dbReference type="PROSITE" id="PS00678">
    <property type="entry name" value="WD_REPEATS_1"/>
    <property type="match status" value="7"/>
</dbReference>
<dbReference type="PRINTS" id="PR00320">
    <property type="entry name" value="GPROTEINBRPT"/>
</dbReference>
<dbReference type="eggNOG" id="COG2319">
    <property type="taxonomic scope" value="Bacteria"/>
</dbReference>